<dbReference type="Proteomes" id="UP001220256">
    <property type="component" value="Unassembled WGS sequence"/>
</dbReference>
<proteinExistence type="predicted"/>
<name>A0ABQ8WSA9_PENCH</name>
<keyword evidence="2" id="KW-1185">Reference proteome</keyword>
<accession>A0ABQ8WSA9</accession>
<organism evidence="1 2">
    <name type="scientific">Penicillium chrysogenum</name>
    <name type="common">Penicillium notatum</name>
    <dbReference type="NCBI Taxonomy" id="5076"/>
    <lineage>
        <taxon>Eukaryota</taxon>
        <taxon>Fungi</taxon>
        <taxon>Dikarya</taxon>
        <taxon>Ascomycota</taxon>
        <taxon>Pezizomycotina</taxon>
        <taxon>Eurotiomycetes</taxon>
        <taxon>Eurotiomycetidae</taxon>
        <taxon>Eurotiales</taxon>
        <taxon>Aspergillaceae</taxon>
        <taxon>Penicillium</taxon>
        <taxon>Penicillium chrysogenum species complex</taxon>
    </lineage>
</organism>
<comment type="caution">
    <text evidence="1">The sequence shown here is derived from an EMBL/GenBank/DDBJ whole genome shotgun (WGS) entry which is preliminary data.</text>
</comment>
<dbReference type="EMBL" id="JAPVEB010000002">
    <property type="protein sequence ID" value="KAJ5275617.1"/>
    <property type="molecule type" value="Genomic_DNA"/>
</dbReference>
<evidence type="ECO:0000313" key="2">
    <source>
        <dbReference type="Proteomes" id="UP001220256"/>
    </source>
</evidence>
<reference evidence="1 2" key="1">
    <citation type="journal article" date="2023" name="IMA Fungus">
        <title>Comparative genomic study of the Penicillium genus elucidates a diverse pangenome and 15 lateral gene transfer events.</title>
        <authorList>
            <person name="Petersen C."/>
            <person name="Sorensen T."/>
            <person name="Nielsen M.R."/>
            <person name="Sondergaard T.E."/>
            <person name="Sorensen J.L."/>
            <person name="Fitzpatrick D.A."/>
            <person name="Frisvad J.C."/>
            <person name="Nielsen K.L."/>
        </authorList>
    </citation>
    <scope>NUCLEOTIDE SEQUENCE [LARGE SCALE GENOMIC DNA]</scope>
    <source>
        <strain evidence="1 2">IBT 3361</strain>
    </source>
</reference>
<gene>
    <name evidence="1" type="ORF">N7505_004162</name>
</gene>
<protein>
    <submittedName>
        <fullName evidence="1">Uncharacterized protein</fullName>
    </submittedName>
</protein>
<evidence type="ECO:0000313" key="1">
    <source>
        <dbReference type="EMBL" id="KAJ5275617.1"/>
    </source>
</evidence>
<sequence length="194" mass="22366">MTTPASLNQRLLPPYFFWGYSSHHSTTIFCFWEHSHSSPRSCSKPVQNETMFNQTLLQDASQSDLQVFRLLWQLLGLISNKVLSALHATCKNTKSAGIGRTFYTTWDISYAELKKYDSGAARLLKLLAYFGNQGLWYELFHDGLTEESSHWLRELSLDDLSFQGVMRALANYSVWKSTRHRNHRACIAVYMTGR</sequence>